<keyword evidence="7 15" id="KW-0479">Metal-binding</keyword>
<dbReference type="EC" id="3.4.14.10" evidence="4"/>
<evidence type="ECO:0000256" key="6">
    <source>
        <dbReference type="ARBA" id="ARBA00022670"/>
    </source>
</evidence>
<dbReference type="GO" id="GO:0004252">
    <property type="term" value="F:serine-type endopeptidase activity"/>
    <property type="evidence" value="ECO:0007669"/>
    <property type="project" value="UniProtKB-UniRule"/>
</dbReference>
<dbReference type="RefSeq" id="XP_025362998.1">
    <property type="nucleotide sequence ID" value="XM_025507523.1"/>
</dbReference>
<dbReference type="CDD" id="cd04056">
    <property type="entry name" value="Peptidases_S53"/>
    <property type="match status" value="1"/>
</dbReference>
<keyword evidence="6 15" id="KW-0645">Protease</keyword>
<dbReference type="InterPro" id="IPR000209">
    <property type="entry name" value="Peptidase_S8/S53_dom"/>
</dbReference>
<keyword evidence="9 15" id="KW-0378">Hydrolase</keyword>
<keyword evidence="13" id="KW-0865">Zymogen</keyword>
<feature type="binding site" evidence="15">
    <location>
        <position position="553"/>
    </location>
    <ligand>
        <name>Ca(2+)</name>
        <dbReference type="ChEBI" id="CHEBI:29108"/>
    </ligand>
</feature>
<feature type="binding site" evidence="15">
    <location>
        <position position="554"/>
    </location>
    <ligand>
        <name>Ca(2+)</name>
        <dbReference type="ChEBI" id="CHEBI:29108"/>
    </ligand>
</feature>
<dbReference type="EMBL" id="KZ819665">
    <property type="protein sequence ID" value="PWN28386.1"/>
    <property type="molecule type" value="Genomic_DNA"/>
</dbReference>
<dbReference type="GO" id="GO:0006508">
    <property type="term" value="P:proteolysis"/>
    <property type="evidence" value="ECO:0007669"/>
    <property type="project" value="UniProtKB-KW"/>
</dbReference>
<evidence type="ECO:0000256" key="3">
    <source>
        <dbReference type="ARBA" id="ARBA00004239"/>
    </source>
</evidence>
<protein>
    <recommendedName>
        <fullName evidence="4">tripeptidyl-peptidase II</fullName>
        <ecNumber evidence="4">3.4.14.10</ecNumber>
    </recommendedName>
</protein>
<evidence type="ECO:0000256" key="16">
    <source>
        <dbReference type="SAM" id="SignalP"/>
    </source>
</evidence>
<feature type="active site" description="Charge relay system" evidence="15">
    <location>
        <position position="511"/>
    </location>
</feature>
<keyword evidence="5" id="KW-0964">Secreted</keyword>
<dbReference type="SUPFAM" id="SSF54897">
    <property type="entry name" value="Protease propeptides/inhibitors"/>
    <property type="match status" value="1"/>
</dbReference>
<evidence type="ECO:0000256" key="5">
    <source>
        <dbReference type="ARBA" id="ARBA00022525"/>
    </source>
</evidence>
<dbReference type="PANTHER" id="PTHR14218">
    <property type="entry name" value="PROTEASE S8 TRIPEPTIDYL PEPTIDASE I CLN2"/>
    <property type="match status" value="1"/>
</dbReference>
<dbReference type="InterPro" id="IPR030400">
    <property type="entry name" value="Sedolisin_dom"/>
</dbReference>
<dbReference type="AlphaFoldDB" id="A0A316USV9"/>
<comment type="cofactor">
    <cofactor evidence="15">
        <name>Ca(2+)</name>
        <dbReference type="ChEBI" id="CHEBI:29108"/>
    </cofactor>
    <text evidence="15">Binds 1 Ca(2+) ion per subunit.</text>
</comment>
<keyword evidence="14" id="KW-0325">Glycoprotein</keyword>
<evidence type="ECO:0000256" key="12">
    <source>
        <dbReference type="ARBA" id="ARBA00023026"/>
    </source>
</evidence>
<feature type="binding site" evidence="15">
    <location>
        <position position="572"/>
    </location>
    <ligand>
        <name>Ca(2+)</name>
        <dbReference type="ChEBI" id="CHEBI:29108"/>
    </ligand>
</feature>
<dbReference type="OrthoDB" id="409122at2759"/>
<dbReference type="Pfam" id="PF00082">
    <property type="entry name" value="Peptidase_S8"/>
    <property type="match status" value="1"/>
</dbReference>
<dbReference type="InterPro" id="IPR036852">
    <property type="entry name" value="Peptidase_S8/S53_dom_sf"/>
</dbReference>
<feature type="active site" description="Charge relay system" evidence="15">
    <location>
        <position position="296"/>
    </location>
</feature>
<evidence type="ECO:0000256" key="14">
    <source>
        <dbReference type="ARBA" id="ARBA00023180"/>
    </source>
</evidence>
<dbReference type="Pfam" id="PF09286">
    <property type="entry name" value="Pro-kuma_activ"/>
    <property type="match status" value="1"/>
</dbReference>
<evidence type="ECO:0000256" key="11">
    <source>
        <dbReference type="ARBA" id="ARBA00022837"/>
    </source>
</evidence>
<dbReference type="SUPFAM" id="SSF52743">
    <property type="entry name" value="Subtilisin-like"/>
    <property type="match status" value="1"/>
</dbReference>
<evidence type="ECO:0000256" key="13">
    <source>
        <dbReference type="ARBA" id="ARBA00023145"/>
    </source>
</evidence>
<evidence type="ECO:0000256" key="8">
    <source>
        <dbReference type="ARBA" id="ARBA00022729"/>
    </source>
</evidence>
<dbReference type="Gene3D" id="3.40.50.200">
    <property type="entry name" value="Peptidase S8/S53 domain"/>
    <property type="match status" value="1"/>
</dbReference>
<evidence type="ECO:0000256" key="1">
    <source>
        <dbReference type="ARBA" id="ARBA00001910"/>
    </source>
</evidence>
<evidence type="ECO:0000313" key="19">
    <source>
        <dbReference type="Proteomes" id="UP000245884"/>
    </source>
</evidence>
<dbReference type="PANTHER" id="PTHR14218:SF15">
    <property type="entry name" value="TRIPEPTIDYL-PEPTIDASE 1"/>
    <property type="match status" value="1"/>
</dbReference>
<evidence type="ECO:0000256" key="7">
    <source>
        <dbReference type="ARBA" id="ARBA00022723"/>
    </source>
</evidence>
<comment type="catalytic activity">
    <reaction evidence="1">
        <text>Release of an N-terminal tripeptide from a polypeptide.</text>
        <dbReference type="EC" id="3.4.14.10"/>
    </reaction>
</comment>
<evidence type="ECO:0000256" key="2">
    <source>
        <dbReference type="ARBA" id="ARBA00002451"/>
    </source>
</evidence>
<comment type="subcellular location">
    <subcellularLocation>
        <location evidence="3">Secreted</location>
        <location evidence="3">Extracellular space</location>
    </subcellularLocation>
</comment>
<dbReference type="PROSITE" id="PS51695">
    <property type="entry name" value="SEDOLISIN"/>
    <property type="match status" value="1"/>
</dbReference>
<dbReference type="SMART" id="SM00944">
    <property type="entry name" value="Pro-kuma_activ"/>
    <property type="match status" value="1"/>
</dbReference>
<organism evidence="18 19">
    <name type="scientific">Jaminaea rosea</name>
    <dbReference type="NCBI Taxonomy" id="1569628"/>
    <lineage>
        <taxon>Eukaryota</taxon>
        <taxon>Fungi</taxon>
        <taxon>Dikarya</taxon>
        <taxon>Basidiomycota</taxon>
        <taxon>Ustilaginomycotina</taxon>
        <taxon>Exobasidiomycetes</taxon>
        <taxon>Microstromatales</taxon>
        <taxon>Microstromatales incertae sedis</taxon>
        <taxon>Jaminaea</taxon>
    </lineage>
</organism>
<keyword evidence="19" id="KW-1185">Reference proteome</keyword>
<gene>
    <name evidence="18" type="ORF">BDZ90DRAFT_245780</name>
</gene>
<reference evidence="18 19" key="1">
    <citation type="journal article" date="2018" name="Mol. Biol. Evol.">
        <title>Broad Genomic Sampling Reveals a Smut Pathogenic Ancestry of the Fungal Clade Ustilaginomycotina.</title>
        <authorList>
            <person name="Kijpornyongpan T."/>
            <person name="Mondo S.J."/>
            <person name="Barry K."/>
            <person name="Sandor L."/>
            <person name="Lee J."/>
            <person name="Lipzen A."/>
            <person name="Pangilinan J."/>
            <person name="LaButti K."/>
            <person name="Hainaut M."/>
            <person name="Henrissat B."/>
            <person name="Grigoriev I.V."/>
            <person name="Spatafora J.W."/>
            <person name="Aime M.C."/>
        </authorList>
    </citation>
    <scope>NUCLEOTIDE SEQUENCE [LARGE SCALE GENOMIC DNA]</scope>
    <source>
        <strain evidence="18 19">MCA 5214</strain>
    </source>
</reference>
<keyword evidence="11 15" id="KW-0106">Calcium</keyword>
<dbReference type="Proteomes" id="UP000245884">
    <property type="component" value="Unassembled WGS sequence"/>
</dbReference>
<dbReference type="GeneID" id="37029346"/>
<evidence type="ECO:0000259" key="17">
    <source>
        <dbReference type="PROSITE" id="PS51695"/>
    </source>
</evidence>
<evidence type="ECO:0000256" key="10">
    <source>
        <dbReference type="ARBA" id="ARBA00022825"/>
    </source>
</evidence>
<feature type="binding site" evidence="15">
    <location>
        <position position="574"/>
    </location>
    <ligand>
        <name>Ca(2+)</name>
        <dbReference type="ChEBI" id="CHEBI:29108"/>
    </ligand>
</feature>
<feature type="signal peptide" evidence="16">
    <location>
        <begin position="1"/>
        <end position="20"/>
    </location>
</feature>
<comment type="function">
    <text evidence="2">Secreted tripeptidyl-peptidase which degrades proteins at acidic pHs and is involved in virulence.</text>
</comment>
<dbReference type="InterPro" id="IPR015366">
    <property type="entry name" value="S53_propep"/>
</dbReference>
<name>A0A316USV9_9BASI</name>
<dbReference type="GO" id="GO:0008240">
    <property type="term" value="F:tripeptidyl-peptidase activity"/>
    <property type="evidence" value="ECO:0007669"/>
    <property type="project" value="UniProtKB-EC"/>
</dbReference>
<evidence type="ECO:0000313" key="18">
    <source>
        <dbReference type="EMBL" id="PWN28386.1"/>
    </source>
</evidence>
<proteinExistence type="predicted"/>
<keyword evidence="8 16" id="KW-0732">Signal</keyword>
<keyword evidence="12" id="KW-0843">Virulence</keyword>
<feature type="active site" description="Charge relay system" evidence="15">
    <location>
        <position position="292"/>
    </location>
</feature>
<dbReference type="FunFam" id="3.40.50.200:FF:000015">
    <property type="entry name" value="Tripeptidyl peptidase A"/>
    <property type="match status" value="1"/>
</dbReference>
<sequence>MRLPLLVTLLPLLLASLALAAPSSSPYAPSSFIRKDSIAIPAGWAKRAPATGNEVVHLHLGLAKRDQLGLEARLQQISDPDHADYGKWLSADDVAEYFSPSAETRSIVSRWLQAHGVEESHVTKRSDMGNSISFSVPLAQARAMLGDADFAYFQHRDSGEERFTATSYSLPREVAPHIDAVFGLANFARGASFRAPYKMVMDDDLEASSAAPSSCQFNLVTAQCLRDLYGTADYKPSGKGQFIGISGFLEEYANYDDLAQYEADQRPDAKGYKFSEVSINGGLNDQSKPGGEASLDVQTVAGIAYPINSTYYSTAGRPPFKADAFTPTNTNEPYEDELNYLIGLKKLPSVLSTSYGDDEQTVPLEYAKRICSDIAGLTARGVSMLYASGDNGVGDTASVCKSNDGKNTTMFLPTFPSTCPWVTSVGATMRFDPEVVTTKEASFIISGSGFSNYFPRPDYQKKAVAGYLAKIGNKHANLYNHTGRAYPDIAAQGSRFKIAVKGKFGAVSGTSASTPLFASIVALLNDARFKAGKPQLGFLNPLIYGLEGKGFNDITQGSATGCGTDGFPALEGWDPAVGYGTPQFDTLKKLVGA</sequence>
<feature type="chain" id="PRO_5016258829" description="tripeptidyl-peptidase II" evidence="16">
    <location>
        <begin position="21"/>
        <end position="593"/>
    </location>
</feature>
<dbReference type="GO" id="GO:0005576">
    <property type="term" value="C:extracellular region"/>
    <property type="evidence" value="ECO:0007669"/>
    <property type="project" value="UniProtKB-SubCell"/>
</dbReference>
<evidence type="ECO:0000256" key="9">
    <source>
        <dbReference type="ARBA" id="ARBA00022801"/>
    </source>
</evidence>
<evidence type="ECO:0000256" key="15">
    <source>
        <dbReference type="PROSITE-ProRule" id="PRU01032"/>
    </source>
</evidence>
<dbReference type="InterPro" id="IPR050819">
    <property type="entry name" value="Tripeptidyl-peptidase_I"/>
</dbReference>
<keyword evidence="10 15" id="KW-0720">Serine protease</keyword>
<dbReference type="GO" id="GO:0046872">
    <property type="term" value="F:metal ion binding"/>
    <property type="evidence" value="ECO:0007669"/>
    <property type="project" value="UniProtKB-UniRule"/>
</dbReference>
<feature type="domain" description="Peptidase S53" evidence="17">
    <location>
        <begin position="219"/>
        <end position="593"/>
    </location>
</feature>
<evidence type="ECO:0000256" key="4">
    <source>
        <dbReference type="ARBA" id="ARBA00012462"/>
    </source>
</evidence>
<accession>A0A316USV9</accession>
<dbReference type="CDD" id="cd11377">
    <property type="entry name" value="Pro-peptidase_S53"/>
    <property type="match status" value="1"/>
</dbReference>
<dbReference type="STRING" id="1569628.A0A316USV9"/>